<dbReference type="SUPFAM" id="SSF55729">
    <property type="entry name" value="Acyl-CoA N-acyltransferases (Nat)"/>
    <property type="match status" value="1"/>
</dbReference>
<accession>A0ABW9GAR8</accession>
<dbReference type="RefSeq" id="WP_408625071.1">
    <property type="nucleotide sequence ID" value="NZ_JBEQCT010000011.1"/>
</dbReference>
<dbReference type="Gene3D" id="3.40.630.30">
    <property type="match status" value="1"/>
</dbReference>
<evidence type="ECO:0000313" key="3">
    <source>
        <dbReference type="Proteomes" id="UP001629953"/>
    </source>
</evidence>
<keyword evidence="2" id="KW-0808">Transferase</keyword>
<dbReference type="PANTHER" id="PTHR43415">
    <property type="entry name" value="SPERMIDINE N(1)-ACETYLTRANSFERASE"/>
    <property type="match status" value="1"/>
</dbReference>
<organism evidence="2 3">
    <name type="scientific">Celerinatantimonas yamalensis</name>
    <dbReference type="NCBI Taxonomy" id="559956"/>
    <lineage>
        <taxon>Bacteria</taxon>
        <taxon>Pseudomonadati</taxon>
        <taxon>Pseudomonadota</taxon>
        <taxon>Gammaproteobacteria</taxon>
        <taxon>Celerinatantimonadaceae</taxon>
        <taxon>Celerinatantimonas</taxon>
    </lineage>
</organism>
<dbReference type="Pfam" id="PF13302">
    <property type="entry name" value="Acetyltransf_3"/>
    <property type="match status" value="1"/>
</dbReference>
<comment type="caution">
    <text evidence="2">The sequence shown here is derived from an EMBL/GenBank/DDBJ whole genome shotgun (WGS) entry which is preliminary data.</text>
</comment>
<dbReference type="Proteomes" id="UP001629953">
    <property type="component" value="Unassembled WGS sequence"/>
</dbReference>
<dbReference type="GO" id="GO:0016746">
    <property type="term" value="F:acyltransferase activity"/>
    <property type="evidence" value="ECO:0007669"/>
    <property type="project" value="UniProtKB-KW"/>
</dbReference>
<dbReference type="InterPro" id="IPR016181">
    <property type="entry name" value="Acyl_CoA_acyltransferase"/>
</dbReference>
<reference evidence="2 3" key="1">
    <citation type="journal article" date="2013" name="Int. J. Syst. Evol. Microbiol.">
        <title>Celerinatantimonas yamalensis sp. nov., a cold-adapted diazotrophic bacterium from a cold permafrost brine.</title>
        <authorList>
            <person name="Shcherbakova V."/>
            <person name="Chuvilskaya N."/>
            <person name="Rivkina E."/>
            <person name="Demidov N."/>
            <person name="Uchaeva V."/>
            <person name="Suetin S."/>
            <person name="Suzina N."/>
            <person name="Gilichinsky D."/>
        </authorList>
    </citation>
    <scope>NUCLEOTIDE SEQUENCE [LARGE SCALE GENOMIC DNA]</scope>
    <source>
        <strain evidence="2 3">C7</strain>
    </source>
</reference>
<name>A0ABW9GAR8_9GAMM</name>
<dbReference type="InterPro" id="IPR000182">
    <property type="entry name" value="GNAT_dom"/>
</dbReference>
<evidence type="ECO:0000259" key="1">
    <source>
        <dbReference type="Pfam" id="PF13302"/>
    </source>
</evidence>
<gene>
    <name evidence="2" type="ORF">ABUE30_17195</name>
</gene>
<proteinExistence type="predicted"/>
<protein>
    <submittedName>
        <fullName evidence="2">GNAT family N-acetyltransferase</fullName>
        <ecNumber evidence="2">2.3.1.-</ecNumber>
    </submittedName>
</protein>
<sequence length="185" mass="21069">MNGVIASELCGYGVRLRPIVPADLPSLRRWRNSDEVRLAMLTQTHISPAQQRRWYQHIYAQPAQRHWCVEVQGIRAGYANLKGFVDAPLNGQARADSGLYLGQTRVRHGLLAIAVALCQLDAAFEQLDITTIETQVKADNHSALRLNRMLGYQSVTHIDEWLTLTLTAQPYFAARHHLMRFFRHV</sequence>
<feature type="domain" description="N-acetyltransferase" evidence="1">
    <location>
        <begin position="15"/>
        <end position="152"/>
    </location>
</feature>
<dbReference type="EMBL" id="JBEQCT010000011">
    <property type="protein sequence ID" value="MFM2486770.1"/>
    <property type="molecule type" value="Genomic_DNA"/>
</dbReference>
<dbReference type="PANTHER" id="PTHR43415:SF3">
    <property type="entry name" value="GNAT-FAMILY ACETYLTRANSFERASE"/>
    <property type="match status" value="1"/>
</dbReference>
<keyword evidence="2" id="KW-0012">Acyltransferase</keyword>
<evidence type="ECO:0000313" key="2">
    <source>
        <dbReference type="EMBL" id="MFM2486770.1"/>
    </source>
</evidence>
<dbReference type="EC" id="2.3.1.-" evidence="2"/>
<keyword evidence="3" id="KW-1185">Reference proteome</keyword>